<dbReference type="PANTHER" id="PTHR40387">
    <property type="entry name" value="PROTEIN FAM240B"/>
    <property type="match status" value="1"/>
</dbReference>
<name>A0A8C6AYB6_MONMO</name>
<gene>
    <name evidence="2" type="primary">FAM240C</name>
</gene>
<reference evidence="2" key="1">
    <citation type="submission" date="2025-08" db="UniProtKB">
        <authorList>
            <consortium name="Ensembl"/>
        </authorList>
    </citation>
    <scope>IDENTIFICATION</scope>
</reference>
<organism evidence="2 3">
    <name type="scientific">Monodon monoceros</name>
    <name type="common">Narwhal</name>
    <name type="synonym">Ceratodon monodon</name>
    <dbReference type="NCBI Taxonomy" id="40151"/>
    <lineage>
        <taxon>Eukaryota</taxon>
        <taxon>Metazoa</taxon>
        <taxon>Chordata</taxon>
        <taxon>Craniata</taxon>
        <taxon>Vertebrata</taxon>
        <taxon>Euteleostomi</taxon>
        <taxon>Mammalia</taxon>
        <taxon>Eutheria</taxon>
        <taxon>Laurasiatheria</taxon>
        <taxon>Artiodactyla</taxon>
        <taxon>Whippomorpha</taxon>
        <taxon>Cetacea</taxon>
        <taxon>Odontoceti</taxon>
        <taxon>Monodontidae</taxon>
        <taxon>Monodon</taxon>
    </lineage>
</organism>
<dbReference type="InterPro" id="IPR040261">
    <property type="entry name" value="FAM240"/>
</dbReference>
<dbReference type="Ensembl" id="ENSMMNT00015008773.1">
    <property type="protein sequence ID" value="ENSMMNP00015008033.1"/>
    <property type="gene ID" value="ENSMMNG00015005972.1"/>
</dbReference>
<dbReference type="PANTHER" id="PTHR40387:SF4">
    <property type="entry name" value="PROTEIN FAM240C"/>
    <property type="match status" value="1"/>
</dbReference>
<accession>A0A8C6AYB6</accession>
<evidence type="ECO:0000313" key="3">
    <source>
        <dbReference type="Proteomes" id="UP000694561"/>
    </source>
</evidence>
<feature type="compositionally biased region" description="Pro residues" evidence="1">
    <location>
        <begin position="73"/>
        <end position="85"/>
    </location>
</feature>
<feature type="region of interest" description="Disordered" evidence="1">
    <location>
        <begin position="61"/>
        <end position="85"/>
    </location>
</feature>
<dbReference type="AlphaFoldDB" id="A0A8C6AYB6"/>
<dbReference type="Proteomes" id="UP000694561">
    <property type="component" value="Unplaced"/>
</dbReference>
<reference evidence="2" key="2">
    <citation type="submission" date="2025-09" db="UniProtKB">
        <authorList>
            <consortium name="Ensembl"/>
        </authorList>
    </citation>
    <scope>IDENTIFICATION</scope>
</reference>
<protein>
    <submittedName>
        <fullName evidence="2">Family with sequence similarity 240 member C</fullName>
    </submittedName>
</protein>
<proteinExistence type="predicted"/>
<keyword evidence="3" id="KW-1185">Reference proteome</keyword>
<dbReference type="GeneTree" id="ENSGT00510000055442"/>
<evidence type="ECO:0000256" key="1">
    <source>
        <dbReference type="SAM" id="MobiDB-lite"/>
    </source>
</evidence>
<sequence length="85" mass="9998">MSKSYTLKNPARVSYDAGVIKMFWEKKIELHTTQLQNEDMRIRRSALDRLRSEWARKLERRNQMMLSTRRRPGPTPPGTPDQPAA</sequence>
<evidence type="ECO:0000313" key="2">
    <source>
        <dbReference type="Ensembl" id="ENSMMNP00015008033.1"/>
    </source>
</evidence>